<dbReference type="Pfam" id="PF04542">
    <property type="entry name" value="Sigma70_r2"/>
    <property type="match status" value="1"/>
</dbReference>
<name>A0A2S5GDJ4_9BACL</name>
<dbReference type="SUPFAM" id="SSF88659">
    <property type="entry name" value="Sigma3 and sigma4 domains of RNA polymerase sigma factors"/>
    <property type="match status" value="1"/>
</dbReference>
<dbReference type="InterPro" id="IPR007627">
    <property type="entry name" value="RNA_pol_sigma70_r2"/>
</dbReference>
<dbReference type="PANTHER" id="PTHR43133">
    <property type="entry name" value="RNA POLYMERASE ECF-TYPE SIGMA FACTO"/>
    <property type="match status" value="1"/>
</dbReference>
<comment type="caution">
    <text evidence="7">The sequence shown here is derived from an EMBL/GenBank/DDBJ whole genome shotgun (WGS) entry which is preliminary data.</text>
</comment>
<gene>
    <name evidence="7" type="ORF">C4B60_10075</name>
</gene>
<organism evidence="7 8">
    <name type="scientific">Jeotgalibacillus proteolyticus</name>
    <dbReference type="NCBI Taxonomy" id="2082395"/>
    <lineage>
        <taxon>Bacteria</taxon>
        <taxon>Bacillati</taxon>
        <taxon>Bacillota</taxon>
        <taxon>Bacilli</taxon>
        <taxon>Bacillales</taxon>
        <taxon>Caryophanaceae</taxon>
        <taxon>Jeotgalibacillus</taxon>
    </lineage>
</organism>
<sequence length="177" mass="20107">MANVNALVKKAKKGDNEAFIELIKQYEQVLYKVAKNLLRNDEDVADAMQDAILSAFEKLDSLRNPAYFNTWICKILINKCNSILNKNKNTFEELDAEKVQGHTAALNVKMEFQDELNALNPDYKTAIVLYYIVGMNTKEIAECLKEPEGTIKSRLSRAKSILKSNHLKEEGTMGYVQ</sequence>
<dbReference type="InterPro" id="IPR036388">
    <property type="entry name" value="WH-like_DNA-bd_sf"/>
</dbReference>
<dbReference type="SUPFAM" id="SSF88946">
    <property type="entry name" value="Sigma2 domain of RNA polymerase sigma factors"/>
    <property type="match status" value="1"/>
</dbReference>
<keyword evidence="4" id="KW-0804">Transcription</keyword>
<dbReference type="GO" id="GO:0006352">
    <property type="term" value="P:DNA-templated transcription initiation"/>
    <property type="evidence" value="ECO:0007669"/>
    <property type="project" value="InterPro"/>
</dbReference>
<evidence type="ECO:0000259" key="5">
    <source>
        <dbReference type="Pfam" id="PF04542"/>
    </source>
</evidence>
<protein>
    <submittedName>
        <fullName evidence="7">RNA polymerase subunit sigma</fullName>
    </submittedName>
</protein>
<evidence type="ECO:0000313" key="7">
    <source>
        <dbReference type="EMBL" id="PPA71112.1"/>
    </source>
</evidence>
<accession>A0A2S5GDJ4</accession>
<evidence type="ECO:0000313" key="8">
    <source>
        <dbReference type="Proteomes" id="UP000239047"/>
    </source>
</evidence>
<dbReference type="GO" id="GO:0016987">
    <property type="term" value="F:sigma factor activity"/>
    <property type="evidence" value="ECO:0007669"/>
    <property type="project" value="UniProtKB-KW"/>
</dbReference>
<dbReference type="Pfam" id="PF08281">
    <property type="entry name" value="Sigma70_r4_2"/>
    <property type="match status" value="1"/>
</dbReference>
<dbReference type="AlphaFoldDB" id="A0A2S5GDJ4"/>
<dbReference type="InterPro" id="IPR014284">
    <property type="entry name" value="RNA_pol_sigma-70_dom"/>
</dbReference>
<dbReference type="PANTHER" id="PTHR43133:SF51">
    <property type="entry name" value="RNA POLYMERASE SIGMA FACTOR"/>
    <property type="match status" value="1"/>
</dbReference>
<dbReference type="Gene3D" id="1.10.10.10">
    <property type="entry name" value="Winged helix-like DNA-binding domain superfamily/Winged helix DNA-binding domain"/>
    <property type="match status" value="1"/>
</dbReference>
<evidence type="ECO:0000256" key="2">
    <source>
        <dbReference type="ARBA" id="ARBA00023015"/>
    </source>
</evidence>
<dbReference type="InterPro" id="IPR013249">
    <property type="entry name" value="RNA_pol_sigma70_r4_t2"/>
</dbReference>
<keyword evidence="8" id="KW-1185">Reference proteome</keyword>
<dbReference type="Proteomes" id="UP000239047">
    <property type="component" value="Unassembled WGS sequence"/>
</dbReference>
<dbReference type="GO" id="GO:0003677">
    <property type="term" value="F:DNA binding"/>
    <property type="evidence" value="ECO:0007669"/>
    <property type="project" value="InterPro"/>
</dbReference>
<dbReference type="InterPro" id="IPR013324">
    <property type="entry name" value="RNA_pol_sigma_r3/r4-like"/>
</dbReference>
<proteinExistence type="inferred from homology"/>
<dbReference type="CDD" id="cd06171">
    <property type="entry name" value="Sigma70_r4"/>
    <property type="match status" value="1"/>
</dbReference>
<dbReference type="Gene3D" id="1.10.1740.10">
    <property type="match status" value="1"/>
</dbReference>
<keyword evidence="3" id="KW-0731">Sigma factor</keyword>
<dbReference type="RefSeq" id="WP_104057861.1">
    <property type="nucleotide sequence ID" value="NZ_PREZ01000003.1"/>
</dbReference>
<evidence type="ECO:0000256" key="1">
    <source>
        <dbReference type="ARBA" id="ARBA00010641"/>
    </source>
</evidence>
<keyword evidence="2" id="KW-0805">Transcription regulation</keyword>
<dbReference type="EMBL" id="PREZ01000003">
    <property type="protein sequence ID" value="PPA71112.1"/>
    <property type="molecule type" value="Genomic_DNA"/>
</dbReference>
<feature type="domain" description="RNA polymerase sigma-70 region 2" evidence="5">
    <location>
        <begin position="22"/>
        <end position="88"/>
    </location>
</feature>
<comment type="similarity">
    <text evidence="1">Belongs to the sigma-70 factor family. ECF subfamily.</text>
</comment>
<reference evidence="7 8" key="1">
    <citation type="submission" date="2018-02" db="EMBL/GenBank/DDBJ databases">
        <title>Jeotgalibacillus proteolyticum sp. nov. a protease producing bacterium isolated from ocean sediments of Laizhou Bay.</title>
        <authorList>
            <person name="Li Y."/>
        </authorList>
    </citation>
    <scope>NUCLEOTIDE SEQUENCE [LARGE SCALE GENOMIC DNA]</scope>
    <source>
        <strain evidence="7 8">22-7</strain>
    </source>
</reference>
<dbReference type="OrthoDB" id="9782703at2"/>
<feature type="domain" description="RNA polymerase sigma factor 70 region 4 type 2" evidence="6">
    <location>
        <begin position="110"/>
        <end position="160"/>
    </location>
</feature>
<evidence type="ECO:0000256" key="4">
    <source>
        <dbReference type="ARBA" id="ARBA00023163"/>
    </source>
</evidence>
<dbReference type="InterPro" id="IPR039425">
    <property type="entry name" value="RNA_pol_sigma-70-like"/>
</dbReference>
<dbReference type="InterPro" id="IPR013325">
    <property type="entry name" value="RNA_pol_sigma_r2"/>
</dbReference>
<evidence type="ECO:0000259" key="6">
    <source>
        <dbReference type="Pfam" id="PF08281"/>
    </source>
</evidence>
<evidence type="ECO:0000256" key="3">
    <source>
        <dbReference type="ARBA" id="ARBA00023082"/>
    </source>
</evidence>
<dbReference type="NCBIfam" id="TIGR02937">
    <property type="entry name" value="sigma70-ECF"/>
    <property type="match status" value="1"/>
</dbReference>